<comment type="caution">
    <text evidence="9">The sequence shown here is derived from an EMBL/GenBank/DDBJ whole genome shotgun (WGS) entry which is preliminary data.</text>
</comment>
<dbReference type="Gene3D" id="2.130.10.10">
    <property type="entry name" value="YVTN repeat-like/Quinoprotein amine dehydrogenase"/>
    <property type="match status" value="4"/>
</dbReference>
<keyword evidence="4" id="KW-0819">tRNA processing</keyword>
<protein>
    <recommendedName>
        <fullName evidence="11">WD repeat-containing protein 6</fullName>
    </recommendedName>
</protein>
<organism evidence="9 10">
    <name type="scientific">Acer negundo</name>
    <name type="common">Box elder</name>
    <dbReference type="NCBI Taxonomy" id="4023"/>
    <lineage>
        <taxon>Eukaryota</taxon>
        <taxon>Viridiplantae</taxon>
        <taxon>Streptophyta</taxon>
        <taxon>Embryophyta</taxon>
        <taxon>Tracheophyta</taxon>
        <taxon>Spermatophyta</taxon>
        <taxon>Magnoliopsida</taxon>
        <taxon>eudicotyledons</taxon>
        <taxon>Gunneridae</taxon>
        <taxon>Pentapetalae</taxon>
        <taxon>rosids</taxon>
        <taxon>malvids</taxon>
        <taxon>Sapindales</taxon>
        <taxon>Sapindaceae</taxon>
        <taxon>Hippocastanoideae</taxon>
        <taxon>Acereae</taxon>
        <taxon>Acer</taxon>
    </lineage>
</organism>
<evidence type="ECO:0000313" key="9">
    <source>
        <dbReference type="EMBL" id="KAI9182295.1"/>
    </source>
</evidence>
<evidence type="ECO:0000256" key="1">
    <source>
        <dbReference type="ARBA" id="ARBA00004496"/>
    </source>
</evidence>
<evidence type="ECO:0000256" key="4">
    <source>
        <dbReference type="ARBA" id="ARBA00022694"/>
    </source>
</evidence>
<evidence type="ECO:0000256" key="2">
    <source>
        <dbReference type="ARBA" id="ARBA00022490"/>
    </source>
</evidence>
<dbReference type="GO" id="GO:0030488">
    <property type="term" value="P:tRNA methylation"/>
    <property type="evidence" value="ECO:0007669"/>
    <property type="project" value="TreeGrafter"/>
</dbReference>
<dbReference type="EMBL" id="JAJSOW010000101">
    <property type="protein sequence ID" value="KAI9182295.1"/>
    <property type="molecule type" value="Genomic_DNA"/>
</dbReference>
<dbReference type="InterPro" id="IPR001680">
    <property type="entry name" value="WD40_rpt"/>
</dbReference>
<dbReference type="Pfam" id="PF00400">
    <property type="entry name" value="WD40"/>
    <property type="match status" value="2"/>
</dbReference>
<dbReference type="SUPFAM" id="SSF50978">
    <property type="entry name" value="WD40 repeat-like"/>
    <property type="match status" value="3"/>
</dbReference>
<keyword evidence="10" id="KW-1185">Reference proteome</keyword>
<keyword evidence="5" id="KW-0677">Repeat</keyword>
<name>A0AAD5J0V9_ACENE</name>
<comment type="subcellular location">
    <subcellularLocation>
        <location evidence="1">Cytoplasm</location>
    </subcellularLocation>
</comment>
<sequence>MDKIHSEWLLHSSQYLGEISALCFLHLPSHFHSLPYLLAGTILFHYNFQLFYPLLLLILRFFFKGSGSQVLLYDLEAAKLKRSFQVFEGIRLHGITCNEQGPGSGSVSTTAAFKVALYGEKKVKLFDLNFDLSCKSQNQPELRVNLSFVQSLPRFSHWVLDVSFLKDCEGSHCLAIGCSDNSIRVWDISNSTVILQVQSPEKCLLYSMRLWGDNLEALRIASGTIYNEIIVWKVDSQCGAPLLTREEDHKNMCSSASECVKVHHQQYKAVNMFRLIGHEGSIFRIEWSLSGSKLVSVSDDRSARIWGVDAEQKVSDSIEVISSVLYGHNARVWDCCLTDSIIITAGEDCTCRVWGTDGKQLKMIKEHVFVIVQRKRHMAMLVRSNLFSFVTAGFDSAIKVHELCASLARSLQTHPEAKEFNDRTEIFIMKIPNLSENTVFMDSKSEYVRCLRFTREDSLYVATNHGYLYHAKLSNTSNVKWTKLVQVSEGVPIICMDLLSNNVPEDPCGIDDWVALGDGKGNMTVVGVVGDVSAPELGFTFTWSAGIERQLLGTYWCRSLGYRFVFTADPRGILKLWQLHDPSLSVHREPRTNNVSLVAEFSSCFGVRIMCLDASFENEVLVCGDLRGNLILFPLSRDLLLGMSAASDGKISPLNYFKGAHGISTVSSISVARLSSNQIEIRSTGGDGCICYLDYGSDEEKLEFIGMKQVKELSLIQSVSSDNNFDDDLASCKYAAGFASADFIIWNLITEAKVMQIPCGGWRRPHSYLLGDIPEIKNCFAYVKDEVIYIHRYWIPKTEKKMFPQNLHMQFHGREIHTLSFVSENLQVGANGKKSLYDKSSWIATGCEDGTVRLTRYSPGVENWSESKLLGEHVGGSAVKSICCASEIHVIYSVVNKIYEKINRQKADSEDKENPFLLISVGAKRVLTSWLLRNRKMDKVNETPDGQNHDRVGNGYEPSVRESSSLSFQWLSTDMPTKNSSIHGKTKEIEKMVDATLALRALILPHRLWFDVALLVPMSSPVLALQHVIVPVHLPSKEDVQIGSAYFVISGATDGRIALWDLTESVEAFMQQLSTLHLEKLIDCQKRPRTGRGSQGGRWWRTLSSARPKKKPGGNSVTLNDGEGADYNIPDHTTCGPSTKSNDEESSTVQPIDNASEPESNTVDFGSDICEIQPIHVLKNAHQSGVNCLHVSEIRNCQNTDCGKQFSVVSGGDDQAIHCFGFDLSMPSSDPYSKIITPAVIKPITESENVKKLIYFGPKRNQYYGIRLFNHYRVSSAHSSAIKGIWTDGTWVFSTGLDQRVRCWILEEHGKLTENAHLVISVPEPEALDAIACSRNHYQIAVAGRGMQMVEFSASHDVDGGQ</sequence>
<keyword evidence="3 7" id="KW-0853">WD repeat</keyword>
<evidence type="ECO:0000313" key="10">
    <source>
        <dbReference type="Proteomes" id="UP001064489"/>
    </source>
</evidence>
<reference evidence="9" key="2">
    <citation type="submission" date="2023-02" db="EMBL/GenBank/DDBJ databases">
        <authorList>
            <person name="Swenson N.G."/>
            <person name="Wegrzyn J.L."/>
            <person name="Mcevoy S.L."/>
        </authorList>
    </citation>
    <scope>NUCLEOTIDE SEQUENCE</scope>
    <source>
        <strain evidence="9">91603</strain>
        <tissue evidence="9">Leaf</tissue>
    </source>
</reference>
<comment type="similarity">
    <text evidence="6">Belongs to the WD repeat WDR6 family.</text>
</comment>
<evidence type="ECO:0000256" key="7">
    <source>
        <dbReference type="PROSITE-ProRule" id="PRU00221"/>
    </source>
</evidence>
<feature type="region of interest" description="Disordered" evidence="8">
    <location>
        <begin position="1087"/>
        <end position="1162"/>
    </location>
</feature>
<evidence type="ECO:0008006" key="11">
    <source>
        <dbReference type="Google" id="ProtNLM"/>
    </source>
</evidence>
<accession>A0AAD5J0V9</accession>
<dbReference type="PROSITE" id="PS50082">
    <property type="entry name" value="WD_REPEATS_2"/>
    <property type="match status" value="2"/>
</dbReference>
<proteinExistence type="inferred from homology"/>
<dbReference type="SMART" id="SM00320">
    <property type="entry name" value="WD40"/>
    <property type="match status" value="8"/>
</dbReference>
<feature type="compositionally biased region" description="Basic and acidic residues" evidence="8">
    <location>
        <begin position="941"/>
        <end position="952"/>
    </location>
</feature>
<dbReference type="InterPro" id="IPR051973">
    <property type="entry name" value="tRNA_Anticodon_Mtase-Reg"/>
</dbReference>
<dbReference type="InterPro" id="IPR036322">
    <property type="entry name" value="WD40_repeat_dom_sf"/>
</dbReference>
<dbReference type="PROSITE" id="PS50294">
    <property type="entry name" value="WD_REPEATS_REGION"/>
    <property type="match status" value="1"/>
</dbReference>
<feature type="repeat" description="WD" evidence="7">
    <location>
        <begin position="174"/>
        <end position="196"/>
    </location>
</feature>
<feature type="region of interest" description="Disordered" evidence="8">
    <location>
        <begin position="941"/>
        <end position="960"/>
    </location>
</feature>
<evidence type="ECO:0000256" key="3">
    <source>
        <dbReference type="ARBA" id="ARBA00022574"/>
    </source>
</evidence>
<feature type="repeat" description="WD" evidence="7">
    <location>
        <begin position="275"/>
        <end position="316"/>
    </location>
</feature>
<dbReference type="Proteomes" id="UP001064489">
    <property type="component" value="Chromosome 4"/>
</dbReference>
<keyword evidence="2" id="KW-0963">Cytoplasm</keyword>
<gene>
    <name evidence="9" type="ORF">LWI28_023964</name>
</gene>
<dbReference type="GO" id="GO:0005737">
    <property type="term" value="C:cytoplasm"/>
    <property type="evidence" value="ECO:0007669"/>
    <property type="project" value="UniProtKB-SubCell"/>
</dbReference>
<evidence type="ECO:0000256" key="5">
    <source>
        <dbReference type="ARBA" id="ARBA00022737"/>
    </source>
</evidence>
<evidence type="ECO:0000256" key="8">
    <source>
        <dbReference type="SAM" id="MobiDB-lite"/>
    </source>
</evidence>
<feature type="compositionally biased region" description="Polar residues" evidence="8">
    <location>
        <begin position="1147"/>
        <end position="1162"/>
    </location>
</feature>
<dbReference type="InterPro" id="IPR015943">
    <property type="entry name" value="WD40/YVTN_repeat-like_dom_sf"/>
</dbReference>
<reference evidence="9" key="1">
    <citation type="journal article" date="2022" name="Plant J.">
        <title>Strategies of tolerance reflected in two North American maple genomes.</title>
        <authorList>
            <person name="McEvoy S.L."/>
            <person name="Sezen U.U."/>
            <person name="Trouern-Trend A."/>
            <person name="McMahon S.M."/>
            <person name="Schaberg P.G."/>
            <person name="Yang J."/>
            <person name="Wegrzyn J.L."/>
            <person name="Swenson N.G."/>
        </authorList>
    </citation>
    <scope>NUCLEOTIDE SEQUENCE</scope>
    <source>
        <strain evidence="9">91603</strain>
    </source>
</reference>
<dbReference type="PANTHER" id="PTHR14344">
    <property type="entry name" value="WD REPEAT PROTEIN"/>
    <property type="match status" value="1"/>
</dbReference>
<dbReference type="PANTHER" id="PTHR14344:SF3">
    <property type="entry name" value="WD REPEAT-CONTAINING PROTEIN 6"/>
    <property type="match status" value="1"/>
</dbReference>
<evidence type="ECO:0000256" key="6">
    <source>
        <dbReference type="ARBA" id="ARBA00038255"/>
    </source>
</evidence>